<protein>
    <submittedName>
        <fullName evidence="1">Uncharacterized protein</fullName>
    </submittedName>
</protein>
<dbReference type="RefSeq" id="XP_025568055.1">
    <property type="nucleotide sequence ID" value="XM_025713024.1"/>
</dbReference>
<sequence length="299" mass="32614">MDIVLAIALSHVAMFLLVVTAARRTTRHQNAPTLALQRMLNASDATRWDISRRIVLRNHLPEPAATADPRITLRKNVTSRAMSLLLPAVTVMRSDTSVVTAPRSETILASSATIVVKWAIPSSVALPPMPLRTPLTATAIASTRLLTTSGMKTVELSGTTMGELSGTTTAELNRKLPRPRKANGMLVPLLVGRRRIQQAKSINPWSIRRRSQSSGTMYNTFARVLLSRFHAYLSSRTTTSCPSMVGDICGGTTFDVCSYRLVRVISPRYFLSFTCRIRSEDGTVPACLCLMSGGICQAV</sequence>
<dbReference type="AlphaFoldDB" id="A0A319BPE6"/>
<name>A0A319BPE6_ASPVC</name>
<dbReference type="Proteomes" id="UP000248405">
    <property type="component" value="Unassembled WGS sequence"/>
</dbReference>
<keyword evidence="2" id="KW-1185">Reference proteome</keyword>
<evidence type="ECO:0000313" key="2">
    <source>
        <dbReference type="Proteomes" id="UP000248405"/>
    </source>
</evidence>
<gene>
    <name evidence="1" type="ORF">BO88DRAFT_6335</name>
</gene>
<reference evidence="1" key="1">
    <citation type="submission" date="2016-12" db="EMBL/GenBank/DDBJ databases">
        <title>The genomes of Aspergillus section Nigri reveals drivers in fungal speciation.</title>
        <authorList>
            <consortium name="DOE Joint Genome Institute"/>
            <person name="Vesth T.C."/>
            <person name="Nybo J."/>
            <person name="Theobald S."/>
            <person name="Brandl J."/>
            <person name="Frisvad J.C."/>
            <person name="Nielsen K.F."/>
            <person name="Lyhne E.K."/>
            <person name="Kogle M.E."/>
            <person name="Kuo A."/>
            <person name="Riley R."/>
            <person name="Clum A."/>
            <person name="Nolan M."/>
            <person name="Lipzen A."/>
            <person name="Salamov A."/>
            <person name="Henrissat B."/>
            <person name="Wiebenga A."/>
            <person name="De Vries R.P."/>
            <person name="Grigoriev I.V."/>
            <person name="Mortensen U.H."/>
            <person name="Andersen M.R."/>
            <person name="Baker S.E."/>
        </authorList>
    </citation>
    <scope>NUCLEOTIDE SEQUENCE [LARGE SCALE GENOMIC DNA]</scope>
    <source>
        <strain evidence="1">CBS 113365</strain>
    </source>
</reference>
<evidence type="ECO:0000313" key="1">
    <source>
        <dbReference type="EMBL" id="PYH74261.1"/>
    </source>
</evidence>
<organism evidence="1 2">
    <name type="scientific">Aspergillus vadensis (strain CBS 113365 / IMI 142717 / IBT 24658)</name>
    <dbReference type="NCBI Taxonomy" id="1448311"/>
    <lineage>
        <taxon>Eukaryota</taxon>
        <taxon>Fungi</taxon>
        <taxon>Dikarya</taxon>
        <taxon>Ascomycota</taxon>
        <taxon>Pezizomycotina</taxon>
        <taxon>Eurotiomycetes</taxon>
        <taxon>Eurotiomycetidae</taxon>
        <taxon>Eurotiales</taxon>
        <taxon>Aspergillaceae</taxon>
        <taxon>Aspergillus</taxon>
        <taxon>Aspergillus subgen. Circumdati</taxon>
    </lineage>
</organism>
<accession>A0A319BPE6</accession>
<dbReference type="EMBL" id="KZ821614">
    <property type="protein sequence ID" value="PYH74261.1"/>
    <property type="molecule type" value="Genomic_DNA"/>
</dbReference>
<dbReference type="GeneID" id="37217616"/>
<proteinExistence type="predicted"/>